<comment type="cofactor">
    <cofactor evidence="1">
        <name>Zn(2+)</name>
        <dbReference type="ChEBI" id="CHEBI:29105"/>
    </cofactor>
</comment>
<dbReference type="EMBL" id="JARKHS020030761">
    <property type="protein sequence ID" value="KAK8761771.1"/>
    <property type="molecule type" value="Genomic_DNA"/>
</dbReference>
<keyword evidence="4" id="KW-0479">Metal-binding</keyword>
<dbReference type="Proteomes" id="UP001321473">
    <property type="component" value="Unassembled WGS sequence"/>
</dbReference>
<evidence type="ECO:0000259" key="11">
    <source>
        <dbReference type="Pfam" id="PF05649"/>
    </source>
</evidence>
<dbReference type="AlphaFoldDB" id="A0AAQ4DH31"/>
<comment type="caution">
    <text evidence="12">The sequence shown here is derived from an EMBL/GenBank/DDBJ whole genome shotgun (WGS) entry which is preliminary data.</text>
</comment>
<evidence type="ECO:0000259" key="10">
    <source>
        <dbReference type="Pfam" id="PF01431"/>
    </source>
</evidence>
<sequence length="813" mass="92596">MSLEPDLREEDDPDVIRQPEEPAGTGSPAPSEVQIATVRTRSRPQILVPRPHSRLTYVVVCGVGLFTVSVVVVAITIYKTQTGEAISALFGQNMALLPPANKSASADANILAPVVNRHLAKHKRKFLLAQSSCKTDVCVWTENYLRGKLNWSVNPCADFYAHVCSRRWTDPDLNVQSRAYQERTAGMMMMNIEKFFQNYRKENEERYREYPGVFLHQAISFLPKCKAEEKSKKNLASLRTLLEEYSLGNWPYKEAPRDASVVNISAFVDRDFGVFPFARVFLRKLFEGDRAYTVHIDAPSFTLKRYNLAYLGKSSENFSQMAALALSLFEKTKDVTKQAEAIALLEKQLHEIASAPRFLEFQDKIKSVGWLNSTDKWKWKEYLAMLFQDHKSFDKHKTIAIINLDYVSVLASVLNEYDTATLLNYIGYRLVVHMSPLLGKPASPLLRLSHDHYLEFVPDRLQACMHLLERLYKHGMRFFGRMTFSRSNSTLLLKHYDYGMKSLEAQIKSSMSNHLLSSLSWLERSAIGVGVDKIESMRLIFLDSTDDINTIAAYYNINDQNIDQSHLVESFRELQAGTMNVYWDTKPGKDDLDARFDHTALVPGHEYLIGRNTLFLPHANIAFLNDITQSIDPILVPLILAEVFRGMFTAVDRRGAFVDHALSMASWWNPGEVSKFWKVDLCLQDQYYAEIHYLLGDDVEVRMKLEENIADNAAVGPLHDTYLSVLTSQDGAERLKISVDGHRLDMQQLFFVLYAVGLCDNPSHESWVRKLMFGEVPGRLRTNIPLMNFAKFSAAFGCPEGAPMNPTRKCIVW</sequence>
<feature type="region of interest" description="Disordered" evidence="8">
    <location>
        <begin position="1"/>
        <end position="32"/>
    </location>
</feature>
<keyword evidence="9" id="KW-1133">Transmembrane helix</keyword>
<evidence type="ECO:0000256" key="6">
    <source>
        <dbReference type="ARBA" id="ARBA00022833"/>
    </source>
</evidence>
<evidence type="ECO:0000256" key="1">
    <source>
        <dbReference type="ARBA" id="ARBA00001947"/>
    </source>
</evidence>
<evidence type="ECO:0000256" key="9">
    <source>
        <dbReference type="SAM" id="Phobius"/>
    </source>
</evidence>
<keyword evidence="9" id="KW-0812">Transmembrane</keyword>
<dbReference type="PANTHER" id="PTHR11733:SF241">
    <property type="entry name" value="GH26575P-RELATED"/>
    <property type="match status" value="1"/>
</dbReference>
<comment type="similarity">
    <text evidence="2">Belongs to the peptidase M13 family.</text>
</comment>
<dbReference type="SUPFAM" id="SSF55486">
    <property type="entry name" value="Metalloproteases ('zincins'), catalytic domain"/>
    <property type="match status" value="1"/>
</dbReference>
<dbReference type="InterPro" id="IPR018497">
    <property type="entry name" value="Peptidase_M13_C"/>
</dbReference>
<gene>
    <name evidence="12" type="ORF">V5799_026964</name>
</gene>
<dbReference type="GO" id="GO:0046872">
    <property type="term" value="F:metal ion binding"/>
    <property type="evidence" value="ECO:0007669"/>
    <property type="project" value="UniProtKB-KW"/>
</dbReference>
<dbReference type="GO" id="GO:0016485">
    <property type="term" value="P:protein processing"/>
    <property type="evidence" value="ECO:0007669"/>
    <property type="project" value="TreeGrafter"/>
</dbReference>
<keyword evidence="9" id="KW-0472">Membrane</keyword>
<evidence type="ECO:0000313" key="12">
    <source>
        <dbReference type="EMBL" id="KAK8761771.1"/>
    </source>
</evidence>
<evidence type="ECO:0000256" key="4">
    <source>
        <dbReference type="ARBA" id="ARBA00022723"/>
    </source>
</evidence>
<evidence type="ECO:0000256" key="5">
    <source>
        <dbReference type="ARBA" id="ARBA00022801"/>
    </source>
</evidence>
<feature type="domain" description="Peptidase M13 N-terminal" evidence="11">
    <location>
        <begin position="155"/>
        <end position="538"/>
    </location>
</feature>
<dbReference type="InterPro" id="IPR000718">
    <property type="entry name" value="Peptidase_M13"/>
</dbReference>
<organism evidence="12 13">
    <name type="scientific">Amblyomma americanum</name>
    <name type="common">Lone star tick</name>
    <dbReference type="NCBI Taxonomy" id="6943"/>
    <lineage>
        <taxon>Eukaryota</taxon>
        <taxon>Metazoa</taxon>
        <taxon>Ecdysozoa</taxon>
        <taxon>Arthropoda</taxon>
        <taxon>Chelicerata</taxon>
        <taxon>Arachnida</taxon>
        <taxon>Acari</taxon>
        <taxon>Parasitiformes</taxon>
        <taxon>Ixodida</taxon>
        <taxon>Ixodoidea</taxon>
        <taxon>Ixodidae</taxon>
        <taxon>Amblyomminae</taxon>
        <taxon>Amblyomma</taxon>
    </lineage>
</organism>
<evidence type="ECO:0000313" key="13">
    <source>
        <dbReference type="Proteomes" id="UP001321473"/>
    </source>
</evidence>
<dbReference type="InterPro" id="IPR042089">
    <property type="entry name" value="Peptidase_M13_dom_2"/>
</dbReference>
<feature type="domain" description="Peptidase M13 C-terminal" evidence="10">
    <location>
        <begin position="651"/>
        <end position="810"/>
    </location>
</feature>
<keyword evidence="6" id="KW-0862">Zinc</keyword>
<evidence type="ECO:0000256" key="7">
    <source>
        <dbReference type="ARBA" id="ARBA00023049"/>
    </source>
</evidence>
<dbReference type="Pfam" id="PF01431">
    <property type="entry name" value="Peptidase_M13"/>
    <property type="match status" value="1"/>
</dbReference>
<evidence type="ECO:0008006" key="14">
    <source>
        <dbReference type="Google" id="ProtNLM"/>
    </source>
</evidence>
<evidence type="ECO:0000256" key="8">
    <source>
        <dbReference type="SAM" id="MobiDB-lite"/>
    </source>
</evidence>
<name>A0AAQ4DH31_AMBAM</name>
<protein>
    <recommendedName>
        <fullName evidence="14">M13 family peptidase</fullName>
    </recommendedName>
</protein>
<accession>A0AAQ4DH31</accession>
<dbReference type="Gene3D" id="3.40.390.10">
    <property type="entry name" value="Collagenase (Catalytic Domain)"/>
    <property type="match status" value="1"/>
</dbReference>
<evidence type="ECO:0000256" key="3">
    <source>
        <dbReference type="ARBA" id="ARBA00022670"/>
    </source>
</evidence>
<feature type="transmembrane region" description="Helical" evidence="9">
    <location>
        <begin position="55"/>
        <end position="78"/>
    </location>
</feature>
<dbReference type="GO" id="GO:0004222">
    <property type="term" value="F:metalloendopeptidase activity"/>
    <property type="evidence" value="ECO:0007669"/>
    <property type="project" value="InterPro"/>
</dbReference>
<keyword evidence="5" id="KW-0378">Hydrolase</keyword>
<dbReference type="InterPro" id="IPR008753">
    <property type="entry name" value="Peptidase_M13_N"/>
</dbReference>
<dbReference type="PROSITE" id="PS51885">
    <property type="entry name" value="NEPRILYSIN"/>
    <property type="match status" value="1"/>
</dbReference>
<dbReference type="PANTHER" id="PTHR11733">
    <property type="entry name" value="ZINC METALLOPROTEASE FAMILY M13 NEPRILYSIN-RELATED"/>
    <property type="match status" value="1"/>
</dbReference>
<dbReference type="InterPro" id="IPR024079">
    <property type="entry name" value="MetalloPept_cat_dom_sf"/>
</dbReference>
<dbReference type="Gene3D" id="1.10.1380.10">
    <property type="entry name" value="Neutral endopeptidase , domain2"/>
    <property type="match status" value="1"/>
</dbReference>
<keyword evidence="3" id="KW-0645">Protease</keyword>
<dbReference type="Pfam" id="PF05649">
    <property type="entry name" value="Peptidase_M13_N"/>
    <property type="match status" value="1"/>
</dbReference>
<proteinExistence type="inferred from homology"/>
<keyword evidence="13" id="KW-1185">Reference proteome</keyword>
<dbReference type="GO" id="GO:0005886">
    <property type="term" value="C:plasma membrane"/>
    <property type="evidence" value="ECO:0007669"/>
    <property type="project" value="TreeGrafter"/>
</dbReference>
<evidence type="ECO:0000256" key="2">
    <source>
        <dbReference type="ARBA" id="ARBA00007357"/>
    </source>
</evidence>
<reference evidence="12 13" key="1">
    <citation type="journal article" date="2023" name="Arcadia Sci">
        <title>De novo assembly of a long-read Amblyomma americanum tick genome.</title>
        <authorList>
            <person name="Chou S."/>
            <person name="Poskanzer K.E."/>
            <person name="Rollins M."/>
            <person name="Thuy-Boun P.S."/>
        </authorList>
    </citation>
    <scope>NUCLEOTIDE SEQUENCE [LARGE SCALE GENOMIC DNA]</scope>
    <source>
        <strain evidence="12">F_SG_1</strain>
        <tissue evidence="12">Salivary glands</tissue>
    </source>
</reference>
<keyword evidence="7" id="KW-0482">Metalloprotease</keyword>